<organism evidence="2 3">
    <name type="scientific">Amantichitinum ursilacus</name>
    <dbReference type="NCBI Taxonomy" id="857265"/>
    <lineage>
        <taxon>Bacteria</taxon>
        <taxon>Pseudomonadati</taxon>
        <taxon>Pseudomonadota</taxon>
        <taxon>Betaproteobacteria</taxon>
        <taxon>Neisseriales</taxon>
        <taxon>Chitinibacteraceae</taxon>
        <taxon>Amantichitinum</taxon>
    </lineage>
</organism>
<keyword evidence="1" id="KW-0732">Signal</keyword>
<sequence length="164" mass="17975">MNKVVIAVALCVAGGAYAYVSSKKVSEDGIKEFYKNDFDYTVQMKADALCNEYADNFEGVSVSEQFGQKISKAETCDTQKKTFEAIKKQQDSANGGGAIAYKVDIKTITLDRDERTATVELAYTFNMNPVIKSSGTRKDVIQKVDGQYQIVQSTDAGQTVYGSQ</sequence>
<feature type="chain" id="PRO_5005849802" evidence="1">
    <location>
        <begin position="19"/>
        <end position="164"/>
    </location>
</feature>
<dbReference type="Proteomes" id="UP000037939">
    <property type="component" value="Unassembled WGS sequence"/>
</dbReference>
<accession>A0A0N0GQF3</accession>
<keyword evidence="3" id="KW-1185">Reference proteome</keyword>
<name>A0A0N0GQF3_9NEIS</name>
<feature type="signal peptide" evidence="1">
    <location>
        <begin position="1"/>
        <end position="18"/>
    </location>
</feature>
<evidence type="ECO:0000256" key="1">
    <source>
        <dbReference type="SAM" id="SignalP"/>
    </source>
</evidence>
<evidence type="ECO:0000313" key="2">
    <source>
        <dbReference type="EMBL" id="KPC54633.1"/>
    </source>
</evidence>
<comment type="caution">
    <text evidence="2">The sequence shown here is derived from an EMBL/GenBank/DDBJ whole genome shotgun (WGS) entry which is preliminary data.</text>
</comment>
<proteinExistence type="predicted"/>
<reference evidence="2 3" key="1">
    <citation type="submission" date="2015-07" db="EMBL/GenBank/DDBJ databases">
        <title>Draft genome sequence of the Amantichitinum ursilacus IGB-41, a new chitin-degrading bacterium.</title>
        <authorList>
            <person name="Kirstahler P."/>
            <person name="Guenther M."/>
            <person name="Grumaz C."/>
            <person name="Rupp S."/>
            <person name="Zibek S."/>
            <person name="Sohn K."/>
        </authorList>
    </citation>
    <scope>NUCLEOTIDE SEQUENCE [LARGE SCALE GENOMIC DNA]</scope>
    <source>
        <strain evidence="2 3">IGB-41</strain>
    </source>
</reference>
<dbReference type="EMBL" id="LAQT01000002">
    <property type="protein sequence ID" value="KPC54633.1"/>
    <property type="molecule type" value="Genomic_DNA"/>
</dbReference>
<dbReference type="RefSeq" id="WP_053936416.1">
    <property type="nucleotide sequence ID" value="NZ_LAQT01000002.1"/>
</dbReference>
<dbReference type="AlphaFoldDB" id="A0A0N0GQF3"/>
<protein>
    <submittedName>
        <fullName evidence="2">Uncharacterized protein</fullName>
    </submittedName>
</protein>
<evidence type="ECO:0000313" key="3">
    <source>
        <dbReference type="Proteomes" id="UP000037939"/>
    </source>
</evidence>
<gene>
    <name evidence="2" type="ORF">WG78_03640</name>
</gene>